<feature type="transmembrane region" description="Helical" evidence="5">
    <location>
        <begin position="123"/>
        <end position="146"/>
    </location>
</feature>
<evidence type="ECO:0000256" key="3">
    <source>
        <dbReference type="ARBA" id="ARBA00022989"/>
    </source>
</evidence>
<keyword evidence="3 5" id="KW-1133">Transmembrane helix</keyword>
<feature type="transmembrane region" description="Helical" evidence="5">
    <location>
        <begin position="20"/>
        <end position="40"/>
    </location>
</feature>
<name>A0A084AB16_LACLC</name>
<dbReference type="GO" id="GO:0140359">
    <property type="term" value="F:ABC-type transporter activity"/>
    <property type="evidence" value="ECO:0007669"/>
    <property type="project" value="InterPro"/>
</dbReference>
<evidence type="ECO:0000313" key="7">
    <source>
        <dbReference type="EMBL" id="KEY62495.1"/>
    </source>
</evidence>
<keyword evidence="2 5" id="KW-0812">Transmembrane</keyword>
<gene>
    <name evidence="7" type="ORF">U725_01333</name>
</gene>
<protein>
    <submittedName>
        <fullName evidence="7">ABC-2 type transporter, permease protein</fullName>
    </submittedName>
</protein>
<feature type="transmembrane region" description="Helical" evidence="5">
    <location>
        <begin position="206"/>
        <end position="228"/>
    </location>
</feature>
<reference evidence="7 8" key="1">
    <citation type="submission" date="2014-06" db="EMBL/GenBank/DDBJ databases">
        <title>Draft genome sequence of the putrescine producing strain Lactococcus lactis subsp cremoris GE214.</title>
        <authorList>
            <person name="Ladero V."/>
            <person name="Linares D.M."/>
            <person name="del Rio B."/>
            <person name="Mayo B."/>
            <person name="Martin M.C."/>
            <person name="Fernandez M."/>
            <person name="Alvarez M.A."/>
        </authorList>
    </citation>
    <scope>NUCLEOTIDE SEQUENCE [LARGE SCALE GENOMIC DNA]</scope>
    <source>
        <strain evidence="7 8">GE214</strain>
    </source>
</reference>
<keyword evidence="4 5" id="KW-0472">Membrane</keyword>
<accession>A0A084AB16</accession>
<dbReference type="PANTHER" id="PTHR43229">
    <property type="entry name" value="NODULATION PROTEIN J"/>
    <property type="match status" value="1"/>
</dbReference>
<organism evidence="7 8">
    <name type="scientific">Lactococcus cremoris subsp. cremoris GE214</name>
    <dbReference type="NCBI Taxonomy" id="1415168"/>
    <lineage>
        <taxon>Bacteria</taxon>
        <taxon>Bacillati</taxon>
        <taxon>Bacillota</taxon>
        <taxon>Bacilli</taxon>
        <taxon>Lactobacillales</taxon>
        <taxon>Streptococcaceae</taxon>
        <taxon>Lactococcus</taxon>
        <taxon>Lactococcus cremoris subsp. cremoris</taxon>
    </lineage>
</organism>
<dbReference type="InterPro" id="IPR051784">
    <property type="entry name" value="Nod_factor_ABC_transporter"/>
</dbReference>
<evidence type="ECO:0000256" key="5">
    <source>
        <dbReference type="SAM" id="Phobius"/>
    </source>
</evidence>
<dbReference type="RefSeq" id="WP_042748264.1">
    <property type="nucleotide sequence ID" value="NZ_AZSI01000044.1"/>
</dbReference>
<comment type="subcellular location">
    <subcellularLocation>
        <location evidence="1">Membrane</location>
        <topology evidence="1">Multi-pass membrane protein</topology>
    </subcellularLocation>
</comment>
<dbReference type="PATRIC" id="fig|1415168.3.peg.1399"/>
<evidence type="ECO:0000313" key="8">
    <source>
        <dbReference type="Proteomes" id="UP000028401"/>
    </source>
</evidence>
<feature type="domain" description="ABC-2 type transporter transmembrane" evidence="6">
    <location>
        <begin position="1"/>
        <end position="195"/>
    </location>
</feature>
<proteinExistence type="predicted"/>
<comment type="caution">
    <text evidence="7">The sequence shown here is derived from an EMBL/GenBank/DDBJ whole genome shotgun (WGS) entry which is preliminary data.</text>
</comment>
<evidence type="ECO:0000259" key="6">
    <source>
        <dbReference type="Pfam" id="PF01061"/>
    </source>
</evidence>
<dbReference type="Proteomes" id="UP000028401">
    <property type="component" value="Unassembled WGS sequence"/>
</dbReference>
<feature type="transmembrane region" description="Helical" evidence="5">
    <location>
        <begin position="153"/>
        <end position="172"/>
    </location>
</feature>
<evidence type="ECO:0000256" key="1">
    <source>
        <dbReference type="ARBA" id="ARBA00004141"/>
    </source>
</evidence>
<dbReference type="EMBL" id="AZSI01000044">
    <property type="protein sequence ID" value="KEY62495.1"/>
    <property type="molecule type" value="Genomic_DNA"/>
</dbReference>
<dbReference type="GO" id="GO:0016020">
    <property type="term" value="C:membrane"/>
    <property type="evidence" value="ECO:0007669"/>
    <property type="project" value="UniProtKB-SubCell"/>
</dbReference>
<dbReference type="Pfam" id="PF01061">
    <property type="entry name" value="ABC2_membrane"/>
    <property type="match status" value="1"/>
</dbReference>
<feature type="transmembrane region" description="Helical" evidence="5">
    <location>
        <begin position="46"/>
        <end position="62"/>
    </location>
</feature>
<sequence length="240" mass="27459">MFKAEFKRELRENLAFYPDFISSLVMMVILLSVFMILGQHFTSSSYIGYAFWFLLSGVLTVASESISYEKQVGTFEQLILKPIRLIHILLIKSIVWRILNFIRIMIATVIVCFFYQIHINLSWLSLAALVINFFAIVGFSMIFSGLTLKFTKIASFVGIIQYLLLFASGTLISLDKMPIVLVILTKILPINLGLKVSQNPFNLTTFLLLILQMIIYMIIGTVTFTYVYSRAKKNGINSRY</sequence>
<feature type="transmembrane region" description="Helical" evidence="5">
    <location>
        <begin position="94"/>
        <end position="117"/>
    </location>
</feature>
<evidence type="ECO:0000256" key="2">
    <source>
        <dbReference type="ARBA" id="ARBA00022692"/>
    </source>
</evidence>
<dbReference type="PANTHER" id="PTHR43229:SF6">
    <property type="entry name" value="ABC-TYPE MULTIDRUG TRANSPORT SYSTEM, PERMEASE COMPONENT"/>
    <property type="match status" value="1"/>
</dbReference>
<evidence type="ECO:0000256" key="4">
    <source>
        <dbReference type="ARBA" id="ARBA00023136"/>
    </source>
</evidence>
<dbReference type="AlphaFoldDB" id="A0A084AB16"/>
<dbReference type="InterPro" id="IPR013525">
    <property type="entry name" value="ABC2_TM"/>
</dbReference>